<dbReference type="OrthoDB" id="786450at2759"/>
<protein>
    <submittedName>
        <fullName evidence="2">Uncharacterized protein LOC116188749</fullName>
    </submittedName>
</protein>
<keyword evidence="1" id="KW-1185">Reference proteome</keyword>
<reference evidence="1" key="1">
    <citation type="journal article" date="2020" name="Plant Biotechnol. J.">
        <title>The pomegranate (Punica granatum L.) draft genome dissects genetic divergence between soft- and hard-seeded cultivars.</title>
        <authorList>
            <person name="Luo X."/>
            <person name="Li H."/>
            <person name="Wu Z."/>
            <person name="Yao W."/>
            <person name="Zhao P."/>
            <person name="Cao D."/>
            <person name="Yu H."/>
            <person name="Li K."/>
            <person name="Poudel K."/>
            <person name="Zhao D."/>
            <person name="Zhang F."/>
            <person name="Xia X."/>
            <person name="Chen L."/>
            <person name="Wang Q."/>
            <person name="Jing D."/>
            <person name="Cao S."/>
        </authorList>
    </citation>
    <scope>NUCLEOTIDE SEQUENCE [LARGE SCALE GENOMIC DNA]</scope>
    <source>
        <strain evidence="1">cv. Tunisia</strain>
    </source>
</reference>
<sequence length="78" mass="8532">MALGEGVKCSVVDGEIEEMLGFGCVKYKRGLGWKKIVIFSNIWILCGVEPEDLKQLVQVSKSIKNVVSLSNPVPSSLH</sequence>
<evidence type="ECO:0000313" key="2">
    <source>
        <dbReference type="RefSeq" id="XP_031374090.1"/>
    </source>
</evidence>
<evidence type="ECO:0000313" key="1">
    <source>
        <dbReference type="Proteomes" id="UP000515151"/>
    </source>
</evidence>
<proteinExistence type="predicted"/>
<organism evidence="1 2">
    <name type="scientific">Punica granatum</name>
    <name type="common">Pomegranate</name>
    <dbReference type="NCBI Taxonomy" id="22663"/>
    <lineage>
        <taxon>Eukaryota</taxon>
        <taxon>Viridiplantae</taxon>
        <taxon>Streptophyta</taxon>
        <taxon>Embryophyta</taxon>
        <taxon>Tracheophyta</taxon>
        <taxon>Spermatophyta</taxon>
        <taxon>Magnoliopsida</taxon>
        <taxon>eudicotyledons</taxon>
        <taxon>Gunneridae</taxon>
        <taxon>Pentapetalae</taxon>
        <taxon>rosids</taxon>
        <taxon>malvids</taxon>
        <taxon>Myrtales</taxon>
        <taxon>Lythraceae</taxon>
        <taxon>Punica</taxon>
    </lineage>
</organism>
<name>A0A6P8BUW6_PUNGR</name>
<dbReference type="RefSeq" id="XP_031374090.1">
    <property type="nucleotide sequence ID" value="XM_031518230.1"/>
</dbReference>
<accession>A0A6P8BUW6</accession>
<reference evidence="2" key="2">
    <citation type="submission" date="2025-08" db="UniProtKB">
        <authorList>
            <consortium name="RefSeq"/>
        </authorList>
    </citation>
    <scope>IDENTIFICATION</scope>
    <source>
        <tissue evidence="2">Leaf</tissue>
    </source>
</reference>
<dbReference type="AlphaFoldDB" id="A0A6P8BUW6"/>
<dbReference type="GeneID" id="116188749"/>
<gene>
    <name evidence="2" type="primary">LOC116188749</name>
</gene>
<dbReference type="Proteomes" id="UP000515151">
    <property type="component" value="Chromosome 8"/>
</dbReference>